<evidence type="ECO:0000313" key="4">
    <source>
        <dbReference type="Proteomes" id="UP000033260"/>
    </source>
</evidence>
<dbReference type="InterPro" id="IPR047774">
    <property type="entry name" value="SrfA-like"/>
</dbReference>
<proteinExistence type="predicted"/>
<reference evidence="3 4" key="1">
    <citation type="submission" date="2015-02" db="EMBL/GenBank/DDBJ databases">
        <title>Complete Genome Sequencing of Pseudomonas putida S13.1.2.</title>
        <authorList>
            <person name="Chong T.M."/>
            <person name="Chan K.G."/>
            <person name="Dessaux Y."/>
        </authorList>
    </citation>
    <scope>NUCLEOTIDE SEQUENCE [LARGE SCALE GENOMIC DNA]</scope>
    <source>
        <strain evidence="3 4">S13.1.2</strain>
    </source>
</reference>
<organism evidence="3 4">
    <name type="scientific">Pseudomonas putida S13.1.2</name>
    <dbReference type="NCBI Taxonomy" id="1384061"/>
    <lineage>
        <taxon>Bacteria</taxon>
        <taxon>Pseudomonadati</taxon>
        <taxon>Pseudomonadota</taxon>
        <taxon>Gammaproteobacteria</taxon>
        <taxon>Pseudomonadales</taxon>
        <taxon>Pseudomonadaceae</taxon>
        <taxon>Pseudomonas</taxon>
    </lineage>
</organism>
<feature type="compositionally biased region" description="Polar residues" evidence="1">
    <location>
        <begin position="256"/>
        <end position="270"/>
    </location>
</feature>
<evidence type="ECO:0000256" key="2">
    <source>
        <dbReference type="SAM" id="Phobius"/>
    </source>
</evidence>
<feature type="region of interest" description="Disordered" evidence="1">
    <location>
        <begin position="247"/>
        <end position="397"/>
    </location>
</feature>
<dbReference type="Proteomes" id="UP000033260">
    <property type="component" value="Chromosome"/>
</dbReference>
<protein>
    <recommendedName>
        <fullName evidence="5">Virulence factor</fullName>
    </recommendedName>
</protein>
<sequence length="499" mass="52138">MRGVLLRSGRSEHFTALGETGQPVYRAALQIREAIRRKYPEHPELIEHLAIPQSDEQGRTIDWYSDRPGDVIPWSSATEEERAPARVQLEVLQSKINALSNTLLGLDANGQPSATARKAAEGDNAVFGKLLTCVVPFPDENFVYLVDGRPVLTFWGFIHAGAERSRQPLHCLYPRTAPIAEPVAAPLVPPAAPIAPAAAAVAPAAAVARLPWWRNWRWLLPLLLLLALLLLLLFGLRGCIPGVNLSGPGIPDIGRDSSTQVDTLSRTQGAPSALVGAPHGNASGPAPGELTPAGGPSSVPTNPPDAGGEAPQLGSEAPAQEGTAENTPEGTPEAQQAPGEQAAPEQTADTPDALQPENTPPAPPQIPDEQAGNQPPQPNQLSIPPDAADGNADFLNGKWAGTGIQEAGTSKPLRLKYEFENGKGQATVSRSDGVRCQAPVSAAMQGGQLSINSAGQAACADGSSYDLPQVDCTPNASGATNCNANYGTQGFPMQMNKAG</sequence>
<feature type="transmembrane region" description="Helical" evidence="2">
    <location>
        <begin position="218"/>
        <end position="236"/>
    </location>
</feature>
<evidence type="ECO:0008006" key="5">
    <source>
        <dbReference type="Google" id="ProtNLM"/>
    </source>
</evidence>
<dbReference type="NCBIfam" id="NF040486">
    <property type="entry name" value="SrfA_fam"/>
    <property type="match status" value="1"/>
</dbReference>
<dbReference type="RefSeq" id="WP_026034639.1">
    <property type="nucleotide sequence ID" value="NZ_CP010979.1"/>
</dbReference>
<dbReference type="AlphaFoldDB" id="A0AAU8S2J1"/>
<name>A0AAU8S2J1_PSEPU</name>
<keyword evidence="2" id="KW-0812">Transmembrane</keyword>
<accession>A0AAU8S2J1</accession>
<evidence type="ECO:0000313" key="3">
    <source>
        <dbReference type="EMBL" id="AJQ49612.1"/>
    </source>
</evidence>
<evidence type="ECO:0000256" key="1">
    <source>
        <dbReference type="SAM" id="MobiDB-lite"/>
    </source>
</evidence>
<gene>
    <name evidence="3" type="ORF">N805_21380</name>
</gene>
<feature type="compositionally biased region" description="Low complexity" evidence="1">
    <location>
        <begin position="332"/>
        <end position="346"/>
    </location>
</feature>
<feature type="compositionally biased region" description="Polar residues" evidence="1">
    <location>
        <begin position="371"/>
        <end position="382"/>
    </location>
</feature>
<keyword evidence="2" id="KW-1133">Transmembrane helix</keyword>
<dbReference type="EMBL" id="CP010979">
    <property type="protein sequence ID" value="AJQ49612.1"/>
    <property type="molecule type" value="Genomic_DNA"/>
</dbReference>
<keyword evidence="2" id="KW-0472">Membrane</keyword>